<reference evidence="4" key="1">
    <citation type="submission" date="2016-06" db="UniProtKB">
        <authorList>
            <consortium name="WormBaseParasite"/>
        </authorList>
    </citation>
    <scope>IDENTIFICATION</scope>
</reference>
<evidence type="ECO:0000259" key="1">
    <source>
        <dbReference type="Pfam" id="PF01369"/>
    </source>
</evidence>
<evidence type="ECO:0000313" key="3">
    <source>
        <dbReference type="Proteomes" id="UP000272942"/>
    </source>
</evidence>
<dbReference type="OrthoDB" id="430364at2759"/>
<sequence>MFCRRSSSCHQNSGGGGVTSQSVLVSPWLFTSLNVQHETAQDAELVIVQKIDIAGPFIYEAYVLAYAVILLNTTLHNANAKGQSFGLADEKTFVRTMLDYDDQTELSEDLVRDRDFNSHVDLP</sequence>
<dbReference type="AlphaFoldDB" id="A0A183AMY5"/>
<evidence type="ECO:0000313" key="2">
    <source>
        <dbReference type="EMBL" id="VDP83242.1"/>
    </source>
</evidence>
<organism evidence="4">
    <name type="scientific">Echinostoma caproni</name>
    <dbReference type="NCBI Taxonomy" id="27848"/>
    <lineage>
        <taxon>Eukaryota</taxon>
        <taxon>Metazoa</taxon>
        <taxon>Spiralia</taxon>
        <taxon>Lophotrochozoa</taxon>
        <taxon>Platyhelminthes</taxon>
        <taxon>Trematoda</taxon>
        <taxon>Digenea</taxon>
        <taxon>Plagiorchiida</taxon>
        <taxon>Echinostomata</taxon>
        <taxon>Echinostomatoidea</taxon>
        <taxon>Echinostomatidae</taxon>
        <taxon>Echinostoma</taxon>
    </lineage>
</organism>
<accession>A0A183AMY5</accession>
<dbReference type="WBParaSite" id="ECPE_0000834601-mRNA-1">
    <property type="protein sequence ID" value="ECPE_0000834601-mRNA-1"/>
    <property type="gene ID" value="ECPE_0000834601"/>
</dbReference>
<evidence type="ECO:0000313" key="4">
    <source>
        <dbReference type="WBParaSite" id="ECPE_0000834601-mRNA-1"/>
    </source>
</evidence>
<dbReference type="GO" id="GO:0032012">
    <property type="term" value="P:regulation of ARF protein signal transduction"/>
    <property type="evidence" value="ECO:0007669"/>
    <property type="project" value="InterPro"/>
</dbReference>
<dbReference type="SUPFAM" id="SSF48425">
    <property type="entry name" value="Sec7 domain"/>
    <property type="match status" value="1"/>
</dbReference>
<dbReference type="Pfam" id="PF01369">
    <property type="entry name" value="Sec7"/>
    <property type="match status" value="1"/>
</dbReference>
<dbReference type="Proteomes" id="UP000272942">
    <property type="component" value="Unassembled WGS sequence"/>
</dbReference>
<dbReference type="GO" id="GO:0005085">
    <property type="term" value="F:guanyl-nucleotide exchange factor activity"/>
    <property type="evidence" value="ECO:0007669"/>
    <property type="project" value="InterPro"/>
</dbReference>
<dbReference type="InterPro" id="IPR035999">
    <property type="entry name" value="Sec7_dom_sf"/>
</dbReference>
<dbReference type="Gene3D" id="1.10.1000.11">
    <property type="entry name" value="Arf Nucleotide-binding Site Opener,domain 2"/>
    <property type="match status" value="1"/>
</dbReference>
<name>A0A183AMY5_9TREM</name>
<reference evidence="2 3" key="2">
    <citation type="submission" date="2018-11" db="EMBL/GenBank/DDBJ databases">
        <authorList>
            <consortium name="Pathogen Informatics"/>
        </authorList>
    </citation>
    <scope>NUCLEOTIDE SEQUENCE [LARGE SCALE GENOMIC DNA]</scope>
    <source>
        <strain evidence="2 3">Egypt</strain>
    </source>
</reference>
<proteinExistence type="predicted"/>
<dbReference type="InterPro" id="IPR000904">
    <property type="entry name" value="Sec7_dom"/>
</dbReference>
<gene>
    <name evidence="2" type="ORF">ECPE_LOCUS8320</name>
</gene>
<dbReference type="InterPro" id="IPR023394">
    <property type="entry name" value="Sec7_C_sf"/>
</dbReference>
<dbReference type="EMBL" id="UZAN01045813">
    <property type="protein sequence ID" value="VDP83242.1"/>
    <property type="molecule type" value="Genomic_DNA"/>
</dbReference>
<feature type="domain" description="SEC7" evidence="1">
    <location>
        <begin position="60"/>
        <end position="112"/>
    </location>
</feature>
<protein>
    <submittedName>
        <fullName evidence="4">SEC7 domain-containing protein</fullName>
    </submittedName>
</protein>
<keyword evidence="3" id="KW-1185">Reference proteome</keyword>